<keyword evidence="1" id="KW-0808">Transferase</keyword>
<reference evidence="4 5" key="1">
    <citation type="submission" date="2017-10" db="EMBL/GenBank/DDBJ databases">
        <title>Novel microbial diversity and functional potential in the marine mammal oral microbiome.</title>
        <authorList>
            <person name="Dudek N.K."/>
            <person name="Sun C.L."/>
            <person name="Burstein D."/>
            <person name="Kantor R.S."/>
            <person name="Aliaga Goltsman D.S."/>
            <person name="Bik E.M."/>
            <person name="Thomas B.C."/>
            <person name="Banfield J.F."/>
            <person name="Relman D.A."/>
        </authorList>
    </citation>
    <scope>NUCLEOTIDE SEQUENCE [LARGE SCALE GENOMIC DNA]</scope>
    <source>
        <strain evidence="4">DOLZORAL124_49_17</strain>
    </source>
</reference>
<dbReference type="PANTHER" id="PTHR10434">
    <property type="entry name" value="1-ACYL-SN-GLYCEROL-3-PHOSPHATE ACYLTRANSFERASE"/>
    <property type="match status" value="1"/>
</dbReference>
<gene>
    <name evidence="4" type="ORF">CSB45_13820</name>
</gene>
<dbReference type="GO" id="GO:0003841">
    <property type="term" value="F:1-acylglycerol-3-phosphate O-acyltransferase activity"/>
    <property type="evidence" value="ECO:0007669"/>
    <property type="project" value="TreeGrafter"/>
</dbReference>
<comment type="caution">
    <text evidence="4">The sequence shown here is derived from an EMBL/GenBank/DDBJ whole genome shotgun (WGS) entry which is preliminary data.</text>
</comment>
<proteinExistence type="predicted"/>
<dbReference type="Pfam" id="PF01553">
    <property type="entry name" value="Acyltransferase"/>
    <property type="match status" value="1"/>
</dbReference>
<dbReference type="CDD" id="cd07989">
    <property type="entry name" value="LPLAT_AGPAT-like"/>
    <property type="match status" value="1"/>
</dbReference>
<dbReference type="Proteomes" id="UP000229740">
    <property type="component" value="Unassembled WGS sequence"/>
</dbReference>
<dbReference type="GO" id="GO:0006654">
    <property type="term" value="P:phosphatidic acid biosynthetic process"/>
    <property type="evidence" value="ECO:0007669"/>
    <property type="project" value="TreeGrafter"/>
</dbReference>
<evidence type="ECO:0000256" key="1">
    <source>
        <dbReference type="ARBA" id="ARBA00022679"/>
    </source>
</evidence>
<accession>A0A2G6E1B8</accession>
<dbReference type="PANTHER" id="PTHR10434:SF11">
    <property type="entry name" value="1-ACYL-SN-GLYCEROL-3-PHOSPHATE ACYLTRANSFERASE"/>
    <property type="match status" value="1"/>
</dbReference>
<evidence type="ECO:0000313" key="4">
    <source>
        <dbReference type="EMBL" id="PID55893.1"/>
    </source>
</evidence>
<dbReference type="EMBL" id="PDPS01000041">
    <property type="protein sequence ID" value="PID55893.1"/>
    <property type="molecule type" value="Genomic_DNA"/>
</dbReference>
<dbReference type="AlphaFoldDB" id="A0A2G6E1B8"/>
<name>A0A2G6E1B8_9BACT</name>
<evidence type="ECO:0000313" key="5">
    <source>
        <dbReference type="Proteomes" id="UP000229740"/>
    </source>
</evidence>
<sequence>MRPWGPVCLLRNLDLQTHRFDDFNKRYYLPARPYGFALFRLYFKLRAEGIEYIPASGPVILVPNHTSMLDPPLLSSVVPRVIYFLMLHHHFYHRNFHWLFSRLPCIPVRRENVGQASSLKACLQVLEHRQVLCLFPEGGISRKNKARGLRHGAALLALKTQAPIVPVGIRGASEALPLHKIFPRPRPIEIHFGEPIRVGNGDPRDKEVLQRIMERTMSEVDSLRSVDRQA</sequence>
<protein>
    <recommendedName>
        <fullName evidence="3">Phospholipid/glycerol acyltransferase domain-containing protein</fullName>
    </recommendedName>
</protein>
<dbReference type="InterPro" id="IPR002123">
    <property type="entry name" value="Plipid/glycerol_acylTrfase"/>
</dbReference>
<evidence type="ECO:0000259" key="3">
    <source>
        <dbReference type="SMART" id="SM00563"/>
    </source>
</evidence>
<evidence type="ECO:0000256" key="2">
    <source>
        <dbReference type="ARBA" id="ARBA00023315"/>
    </source>
</evidence>
<dbReference type="SMART" id="SM00563">
    <property type="entry name" value="PlsC"/>
    <property type="match status" value="1"/>
</dbReference>
<keyword evidence="2" id="KW-0012">Acyltransferase</keyword>
<organism evidence="4 5">
    <name type="scientific">candidate division KSB3 bacterium</name>
    <dbReference type="NCBI Taxonomy" id="2044937"/>
    <lineage>
        <taxon>Bacteria</taxon>
        <taxon>candidate division KSB3</taxon>
    </lineage>
</organism>
<feature type="domain" description="Phospholipid/glycerol acyltransferase" evidence="3">
    <location>
        <begin position="59"/>
        <end position="172"/>
    </location>
</feature>
<dbReference type="SUPFAM" id="SSF69593">
    <property type="entry name" value="Glycerol-3-phosphate (1)-acyltransferase"/>
    <property type="match status" value="1"/>
</dbReference>